<proteinExistence type="inferred from homology"/>
<evidence type="ECO:0000313" key="4">
    <source>
        <dbReference type="Proteomes" id="UP000448943"/>
    </source>
</evidence>
<keyword evidence="1 2" id="KW-0963">Cytoplasm</keyword>
<keyword evidence="4" id="KW-1185">Reference proteome</keyword>
<name>A0A6N9Q1Z6_9BACL</name>
<organism evidence="3 4">
    <name type="scientific">Chengkuizengella marina</name>
    <dbReference type="NCBI Taxonomy" id="2507566"/>
    <lineage>
        <taxon>Bacteria</taxon>
        <taxon>Bacillati</taxon>
        <taxon>Bacillota</taxon>
        <taxon>Bacilli</taxon>
        <taxon>Bacillales</taxon>
        <taxon>Paenibacillaceae</taxon>
        <taxon>Chengkuizengella</taxon>
    </lineage>
</organism>
<dbReference type="Gene3D" id="1.10.287.540">
    <property type="entry name" value="Helix hairpin bin"/>
    <property type="match status" value="1"/>
</dbReference>
<dbReference type="HAMAP" id="MF_01103">
    <property type="entry name" value="UPF0291"/>
    <property type="match status" value="1"/>
</dbReference>
<dbReference type="Proteomes" id="UP000448943">
    <property type="component" value="Unassembled WGS sequence"/>
</dbReference>
<evidence type="ECO:0000313" key="3">
    <source>
        <dbReference type="EMBL" id="NBI27818.1"/>
    </source>
</evidence>
<dbReference type="PANTHER" id="PTHR37300:SF1">
    <property type="entry name" value="UPF0291 PROTEIN YNZC"/>
    <property type="match status" value="1"/>
</dbReference>
<dbReference type="AlphaFoldDB" id="A0A6N9Q1Z6"/>
<dbReference type="InterPro" id="IPR009242">
    <property type="entry name" value="DUF896"/>
</dbReference>
<dbReference type="GO" id="GO:0005737">
    <property type="term" value="C:cytoplasm"/>
    <property type="evidence" value="ECO:0007669"/>
    <property type="project" value="UniProtKB-SubCell"/>
</dbReference>
<dbReference type="RefSeq" id="WP_160644152.1">
    <property type="nucleotide sequence ID" value="NZ_SIJB01000007.1"/>
</dbReference>
<evidence type="ECO:0000256" key="1">
    <source>
        <dbReference type="ARBA" id="ARBA00022490"/>
    </source>
</evidence>
<reference evidence="3 4" key="1">
    <citation type="submission" date="2019-01" db="EMBL/GenBank/DDBJ databases">
        <title>Chengkuizengella sp. nov., isolated from deep-sea sediment of East Pacific Ocean.</title>
        <authorList>
            <person name="Yang J."/>
            <person name="Lai Q."/>
            <person name="Shao Z."/>
        </authorList>
    </citation>
    <scope>NUCLEOTIDE SEQUENCE [LARGE SCALE GENOMIC DNA]</scope>
    <source>
        <strain evidence="3 4">YPA3-1-1</strain>
    </source>
</reference>
<comment type="caution">
    <text evidence="3">The sequence shown here is derived from an EMBL/GenBank/DDBJ whole genome shotgun (WGS) entry which is preliminary data.</text>
</comment>
<dbReference type="SUPFAM" id="SSF158221">
    <property type="entry name" value="YnzC-like"/>
    <property type="match status" value="1"/>
</dbReference>
<comment type="subcellular location">
    <subcellularLocation>
        <location evidence="2">Cytoplasm</location>
    </subcellularLocation>
</comment>
<evidence type="ECO:0000256" key="2">
    <source>
        <dbReference type="HAMAP-Rule" id="MF_01103"/>
    </source>
</evidence>
<dbReference type="PANTHER" id="PTHR37300">
    <property type="entry name" value="UPF0291 PROTEIN CBO2609/CLC_2481"/>
    <property type="match status" value="1"/>
</dbReference>
<comment type="similarity">
    <text evidence="2">Belongs to the UPF0291 family.</text>
</comment>
<sequence>MNNDQINRINELARKKKKVGLNAQEVEEQKKLRQEYLKSFRKNFRAQLDNIEIVDDEKN</sequence>
<dbReference type="EMBL" id="SIJB01000007">
    <property type="protein sequence ID" value="NBI27818.1"/>
    <property type="molecule type" value="Genomic_DNA"/>
</dbReference>
<dbReference type="Pfam" id="PF05979">
    <property type="entry name" value="DUF896"/>
    <property type="match status" value="1"/>
</dbReference>
<gene>
    <name evidence="3" type="ORF">ERL59_02440</name>
</gene>
<protein>
    <recommendedName>
        <fullName evidence="2">UPF0291 protein ERL59_02440</fullName>
    </recommendedName>
</protein>
<dbReference type="OrthoDB" id="390105at2"/>
<accession>A0A6N9Q1Z6</accession>